<comment type="caution">
    <text evidence="2">The sequence shown here is derived from an EMBL/GenBank/DDBJ whole genome shotgun (WGS) entry which is preliminary data.</text>
</comment>
<dbReference type="Proteomes" id="UP001174997">
    <property type="component" value="Unassembled WGS sequence"/>
</dbReference>
<sequence length="71" mass="6949">MSVWSILLGLLIELVDLLARAVAAEEAGKLPEGVVNSASMGVALETHGGLDMAVDAGGGLGAGFVGEVVSG</sequence>
<accession>A0AA40D993</accession>
<gene>
    <name evidence="2" type="ORF">QBC41DRAFT_304042</name>
</gene>
<dbReference type="EMBL" id="JAULSY010000066">
    <property type="protein sequence ID" value="KAK0667816.1"/>
    <property type="molecule type" value="Genomic_DNA"/>
</dbReference>
<dbReference type="AlphaFoldDB" id="A0AA40D993"/>
<feature type="chain" id="PRO_5041221212" evidence="1">
    <location>
        <begin position="20"/>
        <end position="71"/>
    </location>
</feature>
<protein>
    <submittedName>
        <fullName evidence="2">Uncharacterized protein</fullName>
    </submittedName>
</protein>
<evidence type="ECO:0000313" key="3">
    <source>
        <dbReference type="Proteomes" id="UP001174997"/>
    </source>
</evidence>
<keyword evidence="1" id="KW-0732">Signal</keyword>
<evidence type="ECO:0000256" key="1">
    <source>
        <dbReference type="SAM" id="SignalP"/>
    </source>
</evidence>
<name>A0AA40D993_9PEZI</name>
<proteinExistence type="predicted"/>
<feature type="signal peptide" evidence="1">
    <location>
        <begin position="1"/>
        <end position="19"/>
    </location>
</feature>
<keyword evidence="3" id="KW-1185">Reference proteome</keyword>
<reference evidence="2" key="1">
    <citation type="submission" date="2023-06" db="EMBL/GenBank/DDBJ databases">
        <title>Genome-scale phylogeny and comparative genomics of the fungal order Sordariales.</title>
        <authorList>
            <consortium name="Lawrence Berkeley National Laboratory"/>
            <person name="Hensen N."/>
            <person name="Bonometti L."/>
            <person name="Westerberg I."/>
            <person name="Brannstrom I.O."/>
            <person name="Guillou S."/>
            <person name="Cros-Aarteil S."/>
            <person name="Calhoun S."/>
            <person name="Haridas S."/>
            <person name="Kuo A."/>
            <person name="Mondo S."/>
            <person name="Pangilinan J."/>
            <person name="Riley R."/>
            <person name="Labutti K."/>
            <person name="Andreopoulos B."/>
            <person name="Lipzen A."/>
            <person name="Chen C."/>
            <person name="Yanf M."/>
            <person name="Daum C."/>
            <person name="Ng V."/>
            <person name="Clum A."/>
            <person name="Steindorff A."/>
            <person name="Ohm R."/>
            <person name="Martin F."/>
            <person name="Silar P."/>
            <person name="Natvig D."/>
            <person name="Lalanne C."/>
            <person name="Gautier V."/>
            <person name="Ament-Velasquez S.L."/>
            <person name="Kruys A."/>
            <person name="Hutchinson M.I."/>
            <person name="Powell A.J."/>
            <person name="Barry K."/>
            <person name="Miller A.N."/>
            <person name="Grigoriev I.V."/>
            <person name="Debuchy R."/>
            <person name="Gladieux P."/>
            <person name="Thoren M.H."/>
            <person name="Johannesson H."/>
        </authorList>
    </citation>
    <scope>NUCLEOTIDE SEQUENCE</scope>
    <source>
        <strain evidence="2">CBS 307.81</strain>
    </source>
</reference>
<organism evidence="2 3">
    <name type="scientific">Cercophora samala</name>
    <dbReference type="NCBI Taxonomy" id="330535"/>
    <lineage>
        <taxon>Eukaryota</taxon>
        <taxon>Fungi</taxon>
        <taxon>Dikarya</taxon>
        <taxon>Ascomycota</taxon>
        <taxon>Pezizomycotina</taxon>
        <taxon>Sordariomycetes</taxon>
        <taxon>Sordariomycetidae</taxon>
        <taxon>Sordariales</taxon>
        <taxon>Lasiosphaeriaceae</taxon>
        <taxon>Cercophora</taxon>
    </lineage>
</organism>
<evidence type="ECO:0000313" key="2">
    <source>
        <dbReference type="EMBL" id="KAK0667816.1"/>
    </source>
</evidence>